<accession>A0A6G4WJ49</accession>
<dbReference type="AlphaFoldDB" id="A0A6G4WJ49"/>
<organism evidence="1 2">
    <name type="scientific">Allomesorhizobium camelthorni</name>
    <dbReference type="NCBI Taxonomy" id="475069"/>
    <lineage>
        <taxon>Bacteria</taxon>
        <taxon>Pseudomonadati</taxon>
        <taxon>Pseudomonadota</taxon>
        <taxon>Alphaproteobacteria</taxon>
        <taxon>Hyphomicrobiales</taxon>
        <taxon>Phyllobacteriaceae</taxon>
        <taxon>Allomesorhizobium</taxon>
    </lineage>
</organism>
<dbReference type="EMBL" id="JAAKZF010000066">
    <property type="protein sequence ID" value="NGO54825.1"/>
    <property type="molecule type" value="Genomic_DNA"/>
</dbReference>
<reference evidence="1 2" key="1">
    <citation type="submission" date="2020-02" db="EMBL/GenBank/DDBJ databases">
        <title>Genome sequence of strain CCNWXJ40-4.</title>
        <authorList>
            <person name="Gao J."/>
            <person name="Sun J."/>
        </authorList>
    </citation>
    <scope>NUCLEOTIDE SEQUENCE [LARGE SCALE GENOMIC DNA]</scope>
    <source>
        <strain evidence="1 2">CCNWXJ 40-4</strain>
    </source>
</reference>
<dbReference type="Proteomes" id="UP001642900">
    <property type="component" value="Unassembled WGS sequence"/>
</dbReference>
<evidence type="ECO:0000313" key="2">
    <source>
        <dbReference type="Proteomes" id="UP001642900"/>
    </source>
</evidence>
<proteinExistence type="predicted"/>
<dbReference type="RefSeq" id="WP_165033159.1">
    <property type="nucleotide sequence ID" value="NZ_JAAKZF010000066.1"/>
</dbReference>
<protein>
    <submittedName>
        <fullName evidence="1">Uncharacterized protein</fullName>
    </submittedName>
</protein>
<evidence type="ECO:0000313" key="1">
    <source>
        <dbReference type="EMBL" id="NGO54825.1"/>
    </source>
</evidence>
<comment type="caution">
    <text evidence="1">The sequence shown here is derived from an EMBL/GenBank/DDBJ whole genome shotgun (WGS) entry which is preliminary data.</text>
</comment>
<name>A0A6G4WJ49_9HYPH</name>
<gene>
    <name evidence="1" type="ORF">G6N73_27525</name>
</gene>
<keyword evidence="2" id="KW-1185">Reference proteome</keyword>
<sequence>MTNTFISGNVYAEATGAAETVDSGDTRKPAAAPMLEGVTTVHNGVVVTVAQVEAEARAKAEAEAEAAAKAAE</sequence>